<reference evidence="8 9" key="1">
    <citation type="submission" date="2019-03" db="EMBL/GenBank/DDBJ databases">
        <title>Genomics of glacier-inhabiting Cryobacterium strains.</title>
        <authorList>
            <person name="Liu Q."/>
            <person name="Xin Y.-H."/>
        </authorList>
    </citation>
    <scope>NUCLEOTIDE SEQUENCE [LARGE SCALE GENOMIC DNA]</scope>
    <source>
        <strain evidence="8 9">RHLT2-21</strain>
    </source>
</reference>
<dbReference type="EC" id="3.6.1.7" evidence="2 5"/>
<keyword evidence="9" id="KW-1185">Reference proteome</keyword>
<evidence type="ECO:0000256" key="4">
    <source>
        <dbReference type="ARBA" id="ARBA00047645"/>
    </source>
</evidence>
<evidence type="ECO:0000256" key="3">
    <source>
        <dbReference type="ARBA" id="ARBA00015991"/>
    </source>
</evidence>
<protein>
    <recommendedName>
        <fullName evidence="3 5">acylphosphatase</fullName>
        <ecNumber evidence="2 5">3.6.1.7</ecNumber>
    </recommendedName>
</protein>
<evidence type="ECO:0000256" key="1">
    <source>
        <dbReference type="ARBA" id="ARBA00005614"/>
    </source>
</evidence>
<feature type="active site" evidence="5">
    <location>
        <position position="17"/>
    </location>
</feature>
<dbReference type="PROSITE" id="PS51160">
    <property type="entry name" value="ACYLPHOSPHATASE_3"/>
    <property type="match status" value="1"/>
</dbReference>
<dbReference type="EMBL" id="SOFM01000004">
    <property type="protein sequence ID" value="TFC07733.1"/>
    <property type="molecule type" value="Genomic_DNA"/>
</dbReference>
<comment type="catalytic activity">
    <reaction evidence="4 5">
        <text>an acyl phosphate + H2O = a carboxylate + phosphate + H(+)</text>
        <dbReference type="Rhea" id="RHEA:14965"/>
        <dbReference type="ChEBI" id="CHEBI:15377"/>
        <dbReference type="ChEBI" id="CHEBI:15378"/>
        <dbReference type="ChEBI" id="CHEBI:29067"/>
        <dbReference type="ChEBI" id="CHEBI:43474"/>
        <dbReference type="ChEBI" id="CHEBI:59918"/>
        <dbReference type="EC" id="3.6.1.7"/>
    </reaction>
</comment>
<dbReference type="AlphaFoldDB" id="A0A4R8WHW0"/>
<evidence type="ECO:0000313" key="9">
    <source>
        <dbReference type="Proteomes" id="UP000297643"/>
    </source>
</evidence>
<dbReference type="Pfam" id="PF00708">
    <property type="entry name" value="Acylphosphatase"/>
    <property type="match status" value="1"/>
</dbReference>
<comment type="caution">
    <text evidence="8">The sequence shown here is derived from an EMBL/GenBank/DDBJ whole genome shotgun (WGS) entry which is preliminary data.</text>
</comment>
<keyword evidence="5" id="KW-0378">Hydrolase</keyword>
<feature type="domain" description="Acylphosphatase-like" evidence="7">
    <location>
        <begin position="2"/>
        <end position="88"/>
    </location>
</feature>
<dbReference type="Proteomes" id="UP000297643">
    <property type="component" value="Unassembled WGS sequence"/>
</dbReference>
<name>A0A4R8WHW0_9MICO</name>
<evidence type="ECO:0000256" key="6">
    <source>
        <dbReference type="RuleBase" id="RU004168"/>
    </source>
</evidence>
<dbReference type="SUPFAM" id="SSF54975">
    <property type="entry name" value="Acylphosphatase/BLUF domain-like"/>
    <property type="match status" value="1"/>
</dbReference>
<dbReference type="InterPro" id="IPR020456">
    <property type="entry name" value="Acylphosphatase"/>
</dbReference>
<evidence type="ECO:0000313" key="8">
    <source>
        <dbReference type="EMBL" id="TFC07733.1"/>
    </source>
</evidence>
<proteinExistence type="inferred from homology"/>
<accession>A0A4R8WHW0</accession>
<comment type="similarity">
    <text evidence="1 6">Belongs to the acylphosphatase family.</text>
</comment>
<organism evidence="8 9">
    <name type="scientific">Cryobacterium mannosilyticum</name>
    <dbReference type="NCBI Taxonomy" id="1259190"/>
    <lineage>
        <taxon>Bacteria</taxon>
        <taxon>Bacillati</taxon>
        <taxon>Actinomycetota</taxon>
        <taxon>Actinomycetes</taxon>
        <taxon>Micrococcales</taxon>
        <taxon>Microbacteriaceae</taxon>
        <taxon>Cryobacterium</taxon>
    </lineage>
</organism>
<dbReference type="PANTHER" id="PTHR47268">
    <property type="entry name" value="ACYLPHOSPHATASE"/>
    <property type="match status" value="1"/>
</dbReference>
<dbReference type="InterPro" id="IPR017968">
    <property type="entry name" value="Acylphosphatase_CS"/>
</dbReference>
<feature type="active site" evidence="5">
    <location>
        <position position="35"/>
    </location>
</feature>
<evidence type="ECO:0000256" key="5">
    <source>
        <dbReference type="PROSITE-ProRule" id="PRU00520"/>
    </source>
</evidence>
<dbReference type="PANTHER" id="PTHR47268:SF4">
    <property type="entry name" value="ACYLPHOSPHATASE"/>
    <property type="match status" value="1"/>
</dbReference>
<dbReference type="GO" id="GO:0003998">
    <property type="term" value="F:acylphosphatase activity"/>
    <property type="evidence" value="ECO:0007669"/>
    <property type="project" value="UniProtKB-EC"/>
</dbReference>
<sequence>MRTRAVVRGVVQAVGFRYYAQAEADRLGVAGFVRNRRDGAVEVEAEGDPAAVSAMLAWLAHGPPSALVESVETSELEPLGETAFRIDF</sequence>
<evidence type="ECO:0000259" key="7">
    <source>
        <dbReference type="PROSITE" id="PS51160"/>
    </source>
</evidence>
<dbReference type="PROSITE" id="PS00151">
    <property type="entry name" value="ACYLPHOSPHATASE_2"/>
    <property type="match status" value="1"/>
</dbReference>
<gene>
    <name evidence="8" type="ORF">E3O32_00890</name>
</gene>
<dbReference type="InterPro" id="IPR036046">
    <property type="entry name" value="Acylphosphatase-like_dom_sf"/>
</dbReference>
<evidence type="ECO:0000256" key="2">
    <source>
        <dbReference type="ARBA" id="ARBA00012150"/>
    </source>
</evidence>
<dbReference type="InterPro" id="IPR001792">
    <property type="entry name" value="Acylphosphatase-like_dom"/>
</dbReference>
<dbReference type="Gene3D" id="3.30.70.100">
    <property type="match status" value="1"/>
</dbReference>